<comment type="caution">
    <text evidence="1">The sequence shown here is derived from an EMBL/GenBank/DDBJ whole genome shotgun (WGS) entry which is preliminary data.</text>
</comment>
<evidence type="ECO:0000313" key="1">
    <source>
        <dbReference type="EMBL" id="GAB86935.1"/>
    </source>
</evidence>
<keyword evidence="2" id="KW-1185">Reference proteome</keyword>
<reference evidence="1 2" key="1">
    <citation type="submission" date="2012-08" db="EMBL/GenBank/DDBJ databases">
        <title>Whole genome shotgun sequence of Gordonia rubripertincta NBRC 101908.</title>
        <authorList>
            <person name="Takarada H."/>
            <person name="Hosoyama A."/>
            <person name="Tsuchikane K."/>
            <person name="Katsumata H."/>
            <person name="Baba S."/>
            <person name="Ohji S."/>
            <person name="Yamazaki S."/>
            <person name="Fujita N."/>
        </authorList>
    </citation>
    <scope>NUCLEOTIDE SEQUENCE [LARGE SCALE GENOMIC DNA]</scope>
    <source>
        <strain evidence="1 2">NBRC 101908</strain>
    </source>
</reference>
<gene>
    <name evidence="1" type="ORF">GORBP_084_00100</name>
</gene>
<name>A0ABQ0HXD0_GORRU</name>
<protein>
    <submittedName>
        <fullName evidence="1">Uncharacterized protein</fullName>
    </submittedName>
</protein>
<accession>A0ABQ0HXD0</accession>
<dbReference type="EMBL" id="BAHB01000084">
    <property type="protein sequence ID" value="GAB86935.1"/>
    <property type="molecule type" value="Genomic_DNA"/>
</dbReference>
<organism evidence="1 2">
    <name type="scientific">Gordonia rubripertincta NBRC 101908</name>
    <dbReference type="NCBI Taxonomy" id="1077975"/>
    <lineage>
        <taxon>Bacteria</taxon>
        <taxon>Bacillati</taxon>
        <taxon>Actinomycetota</taxon>
        <taxon>Actinomycetes</taxon>
        <taxon>Mycobacteriales</taxon>
        <taxon>Gordoniaceae</taxon>
        <taxon>Gordonia</taxon>
    </lineage>
</organism>
<proteinExistence type="predicted"/>
<evidence type="ECO:0000313" key="2">
    <source>
        <dbReference type="Proteomes" id="UP000010744"/>
    </source>
</evidence>
<sequence>MRGRITQHRNLFRDSHSDTCAHLHRPAGHLVTELSSHHKTVATQRVDVCREVALWGQPTRPVSYHVLITPKSTRLTGAFGLELKVNDELCALTSGNRDHISMSCVSGATRD</sequence>
<dbReference type="Proteomes" id="UP000010744">
    <property type="component" value="Unassembled WGS sequence"/>
</dbReference>